<organism evidence="3 4">
    <name type="scientific">Neonectria magnoliae</name>
    <dbReference type="NCBI Taxonomy" id="2732573"/>
    <lineage>
        <taxon>Eukaryota</taxon>
        <taxon>Fungi</taxon>
        <taxon>Dikarya</taxon>
        <taxon>Ascomycota</taxon>
        <taxon>Pezizomycotina</taxon>
        <taxon>Sordariomycetes</taxon>
        <taxon>Hypocreomycetidae</taxon>
        <taxon>Hypocreales</taxon>
        <taxon>Nectriaceae</taxon>
        <taxon>Neonectria</taxon>
    </lineage>
</organism>
<evidence type="ECO:0000256" key="2">
    <source>
        <dbReference type="ARBA" id="ARBA00023002"/>
    </source>
</evidence>
<evidence type="ECO:0000313" key="4">
    <source>
        <dbReference type="Proteomes" id="UP001498421"/>
    </source>
</evidence>
<dbReference type="PRINTS" id="PR00081">
    <property type="entry name" value="GDHRDH"/>
</dbReference>
<dbReference type="Proteomes" id="UP001498421">
    <property type="component" value="Unassembled WGS sequence"/>
</dbReference>
<dbReference type="SUPFAM" id="SSF51735">
    <property type="entry name" value="NAD(P)-binding Rossmann-fold domains"/>
    <property type="match status" value="1"/>
</dbReference>
<comment type="caution">
    <text evidence="3">The sequence shown here is derived from an EMBL/GenBank/DDBJ whole genome shotgun (WGS) entry which is preliminary data.</text>
</comment>
<dbReference type="InterPro" id="IPR002347">
    <property type="entry name" value="SDR_fam"/>
</dbReference>
<sequence>MASSQGAILLTGANGGLGSAIIADFLKKPELAAYTGVYTVRKAAAAAQLKAVLDAGPSSHKHEIIDLDLSSLASVRKTATEINRRVAAGELPPIKALILNAAYQDHKELNITPDGYEITWHVNYLANQLLALMLLQSMDKKNGRILVIGSWSHDIDDKRNTIGGEPYKGRATLFPSAEELAKGKWSTPADGDGWFTGFRRYGASKLCAVMLMHELANRLGKDPELSNITVVGLDPGAMGSDLTRRGSSSMQFNIKKLLPIMAYVAVKFSPNGSMRPLWKSAGDAVQLCFNVEAPKGKLLYLNGTDELETSKEARDAAKRKSLWDYGLVAAGITQGDTVLRDWQ</sequence>
<comment type="similarity">
    <text evidence="1">Belongs to the short-chain dehydrogenases/reductases (SDR) family.</text>
</comment>
<accession>A0ABR1HH47</accession>
<protein>
    <submittedName>
        <fullName evidence="3">Uncharacterized protein</fullName>
    </submittedName>
</protein>
<name>A0ABR1HH47_9HYPO</name>
<evidence type="ECO:0000256" key="1">
    <source>
        <dbReference type="ARBA" id="ARBA00006484"/>
    </source>
</evidence>
<dbReference type="Pfam" id="PF00106">
    <property type="entry name" value="adh_short"/>
    <property type="match status" value="1"/>
</dbReference>
<dbReference type="EMBL" id="JAZAVK010000134">
    <property type="protein sequence ID" value="KAK7420462.1"/>
    <property type="molecule type" value="Genomic_DNA"/>
</dbReference>
<dbReference type="PANTHER" id="PTHR24320:SF152">
    <property type="entry name" value="SHORT-CHAIN DEHYDROGENASE_REDUCTASE FAMILY PROTEIN"/>
    <property type="match status" value="1"/>
</dbReference>
<dbReference type="InterPro" id="IPR036291">
    <property type="entry name" value="NAD(P)-bd_dom_sf"/>
</dbReference>
<keyword evidence="4" id="KW-1185">Reference proteome</keyword>
<evidence type="ECO:0000313" key="3">
    <source>
        <dbReference type="EMBL" id="KAK7420462.1"/>
    </source>
</evidence>
<proteinExistence type="inferred from homology"/>
<dbReference type="Gene3D" id="3.40.50.720">
    <property type="entry name" value="NAD(P)-binding Rossmann-like Domain"/>
    <property type="match status" value="1"/>
</dbReference>
<dbReference type="PANTHER" id="PTHR24320">
    <property type="entry name" value="RETINOL DEHYDROGENASE"/>
    <property type="match status" value="1"/>
</dbReference>
<keyword evidence="2" id="KW-0560">Oxidoreductase</keyword>
<reference evidence="3 4" key="1">
    <citation type="journal article" date="2025" name="Microbiol. Resour. Announc.">
        <title>Draft genome sequences for Neonectria magnoliae and Neonectria punicea, canker pathogens of Liriodendron tulipifera and Acer saccharum in West Virginia.</title>
        <authorList>
            <person name="Petronek H.M."/>
            <person name="Kasson M.T."/>
            <person name="Metheny A.M."/>
            <person name="Stauder C.M."/>
            <person name="Lovett B."/>
            <person name="Lynch S.C."/>
            <person name="Garnas J.R."/>
            <person name="Kasson L.R."/>
            <person name="Stajich J.E."/>
        </authorList>
    </citation>
    <scope>NUCLEOTIDE SEQUENCE [LARGE SCALE GENOMIC DNA]</scope>
    <source>
        <strain evidence="3 4">NRRL 64651</strain>
    </source>
</reference>
<gene>
    <name evidence="3" type="ORF">QQZ08_010378</name>
</gene>